<protein>
    <recommendedName>
        <fullName evidence="4">Tyr recombinase domain-containing protein</fullName>
    </recommendedName>
</protein>
<accession>A0ABQ1XH61</accession>
<dbReference type="SUPFAM" id="SSF56349">
    <property type="entry name" value="DNA breaking-rejoining enzymes"/>
    <property type="match status" value="1"/>
</dbReference>
<feature type="domain" description="Tyr recombinase" evidence="4">
    <location>
        <begin position="294"/>
        <end position="478"/>
    </location>
</feature>
<dbReference type="Gene3D" id="1.10.150.130">
    <property type="match status" value="1"/>
</dbReference>
<name>A0ABQ1XH61_9SPHI</name>
<dbReference type="PANTHER" id="PTHR30349:SF64">
    <property type="entry name" value="PROPHAGE INTEGRASE INTD-RELATED"/>
    <property type="match status" value="1"/>
</dbReference>
<keyword evidence="3" id="KW-0233">DNA recombination</keyword>
<dbReference type="Proteomes" id="UP000642938">
    <property type="component" value="Unassembled WGS sequence"/>
</dbReference>
<sequence length="486" mass="55180">MYICMTYTLLHTVMALPKFYLEPRKTSNGKQPINMFFSIYGQRLQYYTGVRIDPKFYKESDSKGNPIDRSDINKLISEAAPYSTQIRANLKQIAIDVQNIANKAKANQVPVTKEMLKAELDKIHKHKEEPAETKETFTFMSFFEKVINDSKSGIRVMQKGKAAGQRYSHNAIKNYGTTLSAVKRFLLNRKIKTLQFDDINKAFYENFKLFCYNDEQKEVSTFAGYIKDIKSIMNEAKEHGLQSSDGHKAGTFVLPSYEADTIYLNDDQIAAIANIDLSDSDKFITHKVPARAPGRKDFIYDKKGERVLADEKIFYPVLDKVRDLFLIGAYTGLRFGNFTTLKAKDIQGAFIKVKQIKTGTPVTIPIMQKLKPVLEKYQGDLPSITNQKFNTYIKLVARLAGLTDLVETKSYKGNVQTVEQQPLYSLISSHTCRRSYATNMFRKGVPSMLIMSATGHATESSFLKYIRATNEDKAMLMAETLAKLGL</sequence>
<dbReference type="InterPro" id="IPR010998">
    <property type="entry name" value="Integrase_recombinase_N"/>
</dbReference>
<organism evidence="5 6">
    <name type="scientific">Pedobacter zeae</name>
    <dbReference type="NCBI Taxonomy" id="1737356"/>
    <lineage>
        <taxon>Bacteria</taxon>
        <taxon>Pseudomonadati</taxon>
        <taxon>Bacteroidota</taxon>
        <taxon>Sphingobacteriia</taxon>
        <taxon>Sphingobacteriales</taxon>
        <taxon>Sphingobacteriaceae</taxon>
        <taxon>Pedobacter</taxon>
    </lineage>
</organism>
<dbReference type="Pfam" id="PF13102">
    <property type="entry name" value="Phage_int_SAM_5"/>
    <property type="match status" value="1"/>
</dbReference>
<dbReference type="EMBL" id="BMHZ01000001">
    <property type="protein sequence ID" value="GGG93358.1"/>
    <property type="molecule type" value="Genomic_DNA"/>
</dbReference>
<dbReference type="InterPro" id="IPR050090">
    <property type="entry name" value="Tyrosine_recombinase_XerCD"/>
</dbReference>
<proteinExistence type="inferred from homology"/>
<dbReference type="Gene3D" id="1.10.443.10">
    <property type="entry name" value="Intergrase catalytic core"/>
    <property type="match status" value="1"/>
</dbReference>
<dbReference type="Pfam" id="PF17293">
    <property type="entry name" value="Arm-DNA-bind_5"/>
    <property type="match status" value="1"/>
</dbReference>
<evidence type="ECO:0000259" key="4">
    <source>
        <dbReference type="PROSITE" id="PS51898"/>
    </source>
</evidence>
<evidence type="ECO:0000256" key="2">
    <source>
        <dbReference type="ARBA" id="ARBA00023125"/>
    </source>
</evidence>
<dbReference type="PROSITE" id="PS51898">
    <property type="entry name" value="TYR_RECOMBINASE"/>
    <property type="match status" value="1"/>
</dbReference>
<dbReference type="Pfam" id="PF00589">
    <property type="entry name" value="Phage_integrase"/>
    <property type="match status" value="1"/>
</dbReference>
<evidence type="ECO:0000256" key="3">
    <source>
        <dbReference type="ARBA" id="ARBA00023172"/>
    </source>
</evidence>
<dbReference type="PANTHER" id="PTHR30349">
    <property type="entry name" value="PHAGE INTEGRASE-RELATED"/>
    <property type="match status" value="1"/>
</dbReference>
<gene>
    <name evidence="5" type="ORF">GCM10007422_03200</name>
</gene>
<evidence type="ECO:0000313" key="5">
    <source>
        <dbReference type="EMBL" id="GGG93358.1"/>
    </source>
</evidence>
<keyword evidence="6" id="KW-1185">Reference proteome</keyword>
<reference evidence="6" key="1">
    <citation type="journal article" date="2019" name="Int. J. Syst. Evol. Microbiol.">
        <title>The Global Catalogue of Microorganisms (GCM) 10K type strain sequencing project: providing services to taxonomists for standard genome sequencing and annotation.</title>
        <authorList>
            <consortium name="The Broad Institute Genomics Platform"/>
            <consortium name="The Broad Institute Genome Sequencing Center for Infectious Disease"/>
            <person name="Wu L."/>
            <person name="Ma J."/>
        </authorList>
    </citation>
    <scope>NUCLEOTIDE SEQUENCE [LARGE SCALE GENOMIC DNA]</scope>
    <source>
        <strain evidence="6">CGMCC 1.15287</strain>
    </source>
</reference>
<dbReference type="InterPro" id="IPR025269">
    <property type="entry name" value="SAM-like_dom"/>
</dbReference>
<dbReference type="InterPro" id="IPR013762">
    <property type="entry name" value="Integrase-like_cat_sf"/>
</dbReference>
<dbReference type="InterPro" id="IPR011010">
    <property type="entry name" value="DNA_brk_join_enz"/>
</dbReference>
<comment type="caution">
    <text evidence="5">The sequence shown here is derived from an EMBL/GenBank/DDBJ whole genome shotgun (WGS) entry which is preliminary data.</text>
</comment>
<evidence type="ECO:0000313" key="6">
    <source>
        <dbReference type="Proteomes" id="UP000642938"/>
    </source>
</evidence>
<dbReference type="InterPro" id="IPR035386">
    <property type="entry name" value="Arm-DNA-bind_5"/>
</dbReference>
<comment type="similarity">
    <text evidence="1">Belongs to the 'phage' integrase family.</text>
</comment>
<evidence type="ECO:0000256" key="1">
    <source>
        <dbReference type="ARBA" id="ARBA00008857"/>
    </source>
</evidence>
<keyword evidence="2" id="KW-0238">DNA-binding</keyword>
<dbReference type="InterPro" id="IPR002104">
    <property type="entry name" value="Integrase_catalytic"/>
</dbReference>